<dbReference type="NCBIfam" id="TIGR00083">
    <property type="entry name" value="ribF"/>
    <property type="match status" value="1"/>
</dbReference>
<evidence type="ECO:0000256" key="1">
    <source>
        <dbReference type="ARBA" id="ARBA00002121"/>
    </source>
</evidence>
<dbReference type="PANTHER" id="PTHR22749">
    <property type="entry name" value="RIBOFLAVIN KINASE/FMN ADENYLYLTRANSFERASE"/>
    <property type="match status" value="1"/>
</dbReference>
<keyword evidence="5 15" id="KW-0288">FMN</keyword>
<dbReference type="GO" id="GO:0009231">
    <property type="term" value="P:riboflavin biosynthetic process"/>
    <property type="evidence" value="ECO:0007669"/>
    <property type="project" value="InterPro"/>
</dbReference>
<dbReference type="FunFam" id="2.40.30.30:FF:000003">
    <property type="entry name" value="Riboflavin biosynthesis protein"/>
    <property type="match status" value="1"/>
</dbReference>
<dbReference type="Gene3D" id="3.40.50.620">
    <property type="entry name" value="HUPs"/>
    <property type="match status" value="1"/>
</dbReference>
<dbReference type="SUPFAM" id="SSF52374">
    <property type="entry name" value="Nucleotidylyl transferase"/>
    <property type="match status" value="1"/>
</dbReference>
<dbReference type="GO" id="GO:0003919">
    <property type="term" value="F:FMN adenylyltransferase activity"/>
    <property type="evidence" value="ECO:0007669"/>
    <property type="project" value="UniProtKB-UniRule"/>
</dbReference>
<evidence type="ECO:0000256" key="5">
    <source>
        <dbReference type="ARBA" id="ARBA00022643"/>
    </source>
</evidence>
<dbReference type="GO" id="GO:0006747">
    <property type="term" value="P:FAD biosynthetic process"/>
    <property type="evidence" value="ECO:0007669"/>
    <property type="project" value="UniProtKB-UniRule"/>
</dbReference>
<feature type="domain" description="Riboflavin kinase" evidence="16">
    <location>
        <begin position="182"/>
        <end position="307"/>
    </location>
</feature>
<dbReference type="EMBL" id="JACHFH010000001">
    <property type="protein sequence ID" value="MBB5335017.1"/>
    <property type="molecule type" value="Genomic_DNA"/>
</dbReference>
<keyword evidence="6 15" id="KW-0808">Transferase</keyword>
<dbReference type="EC" id="2.7.7.2" evidence="15"/>
<dbReference type="SUPFAM" id="SSF82114">
    <property type="entry name" value="Riboflavin kinase-like"/>
    <property type="match status" value="1"/>
</dbReference>
<evidence type="ECO:0000256" key="9">
    <source>
        <dbReference type="ARBA" id="ARBA00022777"/>
    </source>
</evidence>
<dbReference type="InterPro" id="IPR014729">
    <property type="entry name" value="Rossmann-like_a/b/a_fold"/>
</dbReference>
<comment type="pathway">
    <text evidence="2 15">Cofactor biosynthesis; FAD biosynthesis; FAD from FMN: step 1/1.</text>
</comment>
<dbReference type="InterPro" id="IPR015865">
    <property type="entry name" value="Riboflavin_kinase_bac/euk"/>
</dbReference>
<evidence type="ECO:0000256" key="2">
    <source>
        <dbReference type="ARBA" id="ARBA00004726"/>
    </source>
</evidence>
<evidence type="ECO:0000256" key="14">
    <source>
        <dbReference type="ARBA" id="ARBA00049494"/>
    </source>
</evidence>
<dbReference type="GO" id="GO:0008531">
    <property type="term" value="F:riboflavin kinase activity"/>
    <property type="evidence" value="ECO:0007669"/>
    <property type="project" value="UniProtKB-UniRule"/>
</dbReference>
<evidence type="ECO:0000256" key="7">
    <source>
        <dbReference type="ARBA" id="ARBA00022695"/>
    </source>
</evidence>
<dbReference type="RefSeq" id="WP_183858841.1">
    <property type="nucleotide sequence ID" value="NZ_JACHFH010000001.1"/>
</dbReference>
<comment type="pathway">
    <text evidence="3 15">Cofactor biosynthesis; FMN biosynthesis; FMN from riboflavin (ATP route): step 1/1.</text>
</comment>
<organism evidence="17 18">
    <name type="scientific">Pectinatus brassicae</name>
    <dbReference type="NCBI Taxonomy" id="862415"/>
    <lineage>
        <taxon>Bacteria</taxon>
        <taxon>Bacillati</taxon>
        <taxon>Bacillota</taxon>
        <taxon>Negativicutes</taxon>
        <taxon>Selenomonadales</taxon>
        <taxon>Selenomonadaceae</taxon>
        <taxon>Pectinatus</taxon>
    </lineage>
</organism>
<comment type="catalytic activity">
    <reaction evidence="13 15">
        <text>riboflavin + ATP = FMN + ADP + H(+)</text>
        <dbReference type="Rhea" id="RHEA:14357"/>
        <dbReference type="ChEBI" id="CHEBI:15378"/>
        <dbReference type="ChEBI" id="CHEBI:30616"/>
        <dbReference type="ChEBI" id="CHEBI:57986"/>
        <dbReference type="ChEBI" id="CHEBI:58210"/>
        <dbReference type="ChEBI" id="CHEBI:456216"/>
        <dbReference type="EC" id="2.7.1.26"/>
    </reaction>
</comment>
<gene>
    <name evidence="17" type="ORF">HNR32_000117</name>
</gene>
<proteinExistence type="inferred from homology"/>
<dbReference type="GO" id="GO:0009398">
    <property type="term" value="P:FMN biosynthetic process"/>
    <property type="evidence" value="ECO:0007669"/>
    <property type="project" value="UniProtKB-UniRule"/>
</dbReference>
<dbReference type="InterPro" id="IPR004821">
    <property type="entry name" value="Cyt_trans-like"/>
</dbReference>
<evidence type="ECO:0000256" key="3">
    <source>
        <dbReference type="ARBA" id="ARBA00005201"/>
    </source>
</evidence>
<evidence type="ECO:0000256" key="13">
    <source>
        <dbReference type="ARBA" id="ARBA00047880"/>
    </source>
</evidence>
<dbReference type="UniPathway" id="UPA00276">
    <property type="reaction ID" value="UER00406"/>
</dbReference>
<evidence type="ECO:0000256" key="15">
    <source>
        <dbReference type="PIRNR" id="PIRNR004491"/>
    </source>
</evidence>
<evidence type="ECO:0000256" key="8">
    <source>
        <dbReference type="ARBA" id="ARBA00022741"/>
    </source>
</evidence>
<keyword evidence="8 15" id="KW-0547">Nucleotide-binding</keyword>
<accession>A0A840UHK3</accession>
<dbReference type="Proteomes" id="UP000559117">
    <property type="component" value="Unassembled WGS sequence"/>
</dbReference>
<keyword evidence="4 15" id="KW-0285">Flavoprotein</keyword>
<comment type="catalytic activity">
    <reaction evidence="14 15">
        <text>FMN + ATP + H(+) = FAD + diphosphate</text>
        <dbReference type="Rhea" id="RHEA:17237"/>
        <dbReference type="ChEBI" id="CHEBI:15378"/>
        <dbReference type="ChEBI" id="CHEBI:30616"/>
        <dbReference type="ChEBI" id="CHEBI:33019"/>
        <dbReference type="ChEBI" id="CHEBI:57692"/>
        <dbReference type="ChEBI" id="CHEBI:58210"/>
        <dbReference type="EC" id="2.7.7.2"/>
    </reaction>
</comment>
<dbReference type="InterPro" id="IPR002606">
    <property type="entry name" value="Riboflavin_kinase_bac"/>
</dbReference>
<dbReference type="UniPathway" id="UPA00277">
    <property type="reaction ID" value="UER00407"/>
</dbReference>
<evidence type="ECO:0000313" key="18">
    <source>
        <dbReference type="Proteomes" id="UP000559117"/>
    </source>
</evidence>
<dbReference type="Pfam" id="PF01687">
    <property type="entry name" value="Flavokinase"/>
    <property type="match status" value="1"/>
</dbReference>
<dbReference type="GO" id="GO:0005524">
    <property type="term" value="F:ATP binding"/>
    <property type="evidence" value="ECO:0007669"/>
    <property type="project" value="UniProtKB-UniRule"/>
</dbReference>
<comment type="function">
    <text evidence="1">Catalyzes the phosphorylation of riboflavin to FMN followed by the adenylation of FMN to FAD.</text>
</comment>
<evidence type="ECO:0000256" key="6">
    <source>
        <dbReference type="ARBA" id="ARBA00022679"/>
    </source>
</evidence>
<keyword evidence="9 15" id="KW-0418">Kinase</keyword>
<keyword evidence="10 15" id="KW-0274">FAD</keyword>
<keyword evidence="11 15" id="KW-0067">ATP-binding</keyword>
<dbReference type="AlphaFoldDB" id="A0A840UHK3"/>
<keyword evidence="12" id="KW-0511">Multifunctional enzyme</keyword>
<dbReference type="NCBIfam" id="NF004162">
    <property type="entry name" value="PRK05627.1-5"/>
    <property type="match status" value="1"/>
</dbReference>
<dbReference type="CDD" id="cd02064">
    <property type="entry name" value="FAD_synthetase_N"/>
    <property type="match status" value="1"/>
</dbReference>
<comment type="caution">
    <text evidence="17">The sequence shown here is derived from an EMBL/GenBank/DDBJ whole genome shotgun (WGS) entry which is preliminary data.</text>
</comment>
<dbReference type="NCBIfam" id="TIGR00125">
    <property type="entry name" value="cyt_tran_rel"/>
    <property type="match status" value="1"/>
</dbReference>
<dbReference type="EC" id="2.7.1.26" evidence="15"/>
<dbReference type="SMART" id="SM00904">
    <property type="entry name" value="Flavokinase"/>
    <property type="match status" value="1"/>
</dbReference>
<dbReference type="PIRSF" id="PIRSF004491">
    <property type="entry name" value="FAD_Synth"/>
    <property type="match status" value="1"/>
</dbReference>
<evidence type="ECO:0000256" key="12">
    <source>
        <dbReference type="ARBA" id="ARBA00023268"/>
    </source>
</evidence>
<evidence type="ECO:0000259" key="16">
    <source>
        <dbReference type="SMART" id="SM00904"/>
    </source>
</evidence>
<dbReference type="Pfam" id="PF06574">
    <property type="entry name" value="FAD_syn"/>
    <property type="match status" value="1"/>
</dbReference>
<dbReference type="InterPro" id="IPR023468">
    <property type="entry name" value="Riboflavin_kinase"/>
</dbReference>
<dbReference type="FunFam" id="3.40.50.620:FF:000021">
    <property type="entry name" value="Riboflavin biosynthesis protein"/>
    <property type="match status" value="1"/>
</dbReference>
<dbReference type="InterPro" id="IPR015864">
    <property type="entry name" value="FAD_synthase"/>
</dbReference>
<evidence type="ECO:0000256" key="10">
    <source>
        <dbReference type="ARBA" id="ARBA00022827"/>
    </source>
</evidence>
<evidence type="ECO:0000256" key="11">
    <source>
        <dbReference type="ARBA" id="ARBA00022840"/>
    </source>
</evidence>
<comment type="similarity">
    <text evidence="15">Belongs to the ribF family.</text>
</comment>
<dbReference type="Gene3D" id="2.40.30.30">
    <property type="entry name" value="Riboflavin kinase-like"/>
    <property type="match status" value="1"/>
</dbReference>
<dbReference type="PANTHER" id="PTHR22749:SF6">
    <property type="entry name" value="RIBOFLAVIN KINASE"/>
    <property type="match status" value="1"/>
</dbReference>
<sequence length="312" mass="35073">MLVYSNITDITAEFTDNVVVLGTFDGVHIGHQKIIKRAIEIAKKIQGKSIVFTFSNHPLEIIAPQRAPRKISDNICKEKELQDLGVDILMNIPFTQEFATIAPDEFLALLRKNLAPRYIVVGPNCTFGYKGEGTPQFLRDNAAKYGFSVEVPEAAYLHNKIVSSSRVRHALLDGKLVEANELLGHSFNIEGIVEHGENRGNSILGIPTANIYIPDKYILLPDGVYIVEVCLKDKRYTGIANIGKNPTFAVQSRRVEVNIFDFSGDIYGENLKVYFLQHLRGEKKFASIQELKKQMDNDIVTAKEYFSLKIEK</sequence>
<reference evidence="17 18" key="1">
    <citation type="submission" date="2020-08" db="EMBL/GenBank/DDBJ databases">
        <title>Genomic Encyclopedia of Type Strains, Phase IV (KMG-IV): sequencing the most valuable type-strain genomes for metagenomic binning, comparative biology and taxonomic classification.</title>
        <authorList>
            <person name="Goeker M."/>
        </authorList>
    </citation>
    <scope>NUCLEOTIDE SEQUENCE [LARGE SCALE GENOMIC DNA]</scope>
    <source>
        <strain evidence="17 18">DSM 24661</strain>
    </source>
</reference>
<dbReference type="InterPro" id="IPR023465">
    <property type="entry name" value="Riboflavin_kinase_dom_sf"/>
</dbReference>
<evidence type="ECO:0000256" key="4">
    <source>
        <dbReference type="ARBA" id="ARBA00022630"/>
    </source>
</evidence>
<protein>
    <recommendedName>
        <fullName evidence="15">Riboflavin biosynthesis protein</fullName>
    </recommendedName>
    <domain>
        <recommendedName>
            <fullName evidence="15">Riboflavin kinase</fullName>
            <ecNumber evidence="15">2.7.1.26</ecNumber>
        </recommendedName>
        <alternativeName>
            <fullName evidence="15">Flavokinase</fullName>
        </alternativeName>
    </domain>
    <domain>
        <recommendedName>
            <fullName evidence="15">FMN adenylyltransferase</fullName>
            <ecNumber evidence="15">2.7.7.2</ecNumber>
        </recommendedName>
        <alternativeName>
            <fullName evidence="15">FAD pyrophosphorylase</fullName>
        </alternativeName>
        <alternativeName>
            <fullName evidence="15">FAD synthase</fullName>
        </alternativeName>
    </domain>
</protein>
<keyword evidence="18" id="KW-1185">Reference proteome</keyword>
<keyword evidence="7 15" id="KW-0548">Nucleotidyltransferase</keyword>
<evidence type="ECO:0000313" key="17">
    <source>
        <dbReference type="EMBL" id="MBB5335017.1"/>
    </source>
</evidence>
<name>A0A840UHK3_9FIRM</name>